<dbReference type="EMBL" id="LWQT01000044">
    <property type="protein sequence ID" value="OAN52398.1"/>
    <property type="molecule type" value="Genomic_DNA"/>
</dbReference>
<dbReference type="GO" id="GO:0016763">
    <property type="term" value="F:pentosyltransferase activity"/>
    <property type="evidence" value="ECO:0007669"/>
    <property type="project" value="TreeGrafter"/>
</dbReference>
<evidence type="ECO:0000256" key="2">
    <source>
        <dbReference type="ARBA" id="ARBA00022475"/>
    </source>
</evidence>
<evidence type="ECO:0000256" key="6">
    <source>
        <dbReference type="ARBA" id="ARBA00022989"/>
    </source>
</evidence>
<dbReference type="InterPro" id="IPR050297">
    <property type="entry name" value="LipidA_mod_glycosyltrf_83"/>
</dbReference>
<dbReference type="GO" id="GO:0005886">
    <property type="term" value="C:plasma membrane"/>
    <property type="evidence" value="ECO:0007669"/>
    <property type="project" value="UniProtKB-SubCell"/>
</dbReference>
<feature type="transmembrane region" description="Helical" evidence="8">
    <location>
        <begin position="275"/>
        <end position="294"/>
    </location>
</feature>
<feature type="transmembrane region" description="Helical" evidence="8">
    <location>
        <begin position="69"/>
        <end position="87"/>
    </location>
</feature>
<feature type="transmembrane region" description="Helical" evidence="8">
    <location>
        <begin position="300"/>
        <end position="318"/>
    </location>
</feature>
<dbReference type="InterPro" id="IPR038731">
    <property type="entry name" value="RgtA/B/C-like"/>
</dbReference>
<dbReference type="AlphaFoldDB" id="A0A178MSM4"/>
<dbReference type="Pfam" id="PF13231">
    <property type="entry name" value="PMT_2"/>
    <property type="match status" value="1"/>
</dbReference>
<name>A0A178MSM4_9PROT</name>
<evidence type="ECO:0000313" key="10">
    <source>
        <dbReference type="EMBL" id="OAN52398.1"/>
    </source>
</evidence>
<evidence type="ECO:0000256" key="3">
    <source>
        <dbReference type="ARBA" id="ARBA00022676"/>
    </source>
</evidence>
<protein>
    <submittedName>
        <fullName evidence="10">Glycosyl transferase</fullName>
    </submittedName>
</protein>
<keyword evidence="5 8" id="KW-0812">Transmembrane</keyword>
<keyword evidence="7 8" id="KW-0472">Membrane</keyword>
<keyword evidence="3" id="KW-0328">Glycosyltransferase</keyword>
<evidence type="ECO:0000259" key="9">
    <source>
        <dbReference type="Pfam" id="PF13231"/>
    </source>
</evidence>
<organism evidence="10 11">
    <name type="scientific">Paramagnetospirillum marisnigri</name>
    <dbReference type="NCBI Taxonomy" id="1285242"/>
    <lineage>
        <taxon>Bacteria</taxon>
        <taxon>Pseudomonadati</taxon>
        <taxon>Pseudomonadota</taxon>
        <taxon>Alphaproteobacteria</taxon>
        <taxon>Rhodospirillales</taxon>
        <taxon>Magnetospirillaceae</taxon>
        <taxon>Paramagnetospirillum</taxon>
    </lineage>
</organism>
<keyword evidence="6 8" id="KW-1133">Transmembrane helix</keyword>
<keyword evidence="11" id="KW-1185">Reference proteome</keyword>
<feature type="transmembrane region" description="Helical" evidence="8">
    <location>
        <begin position="247"/>
        <end position="268"/>
    </location>
</feature>
<feature type="transmembrane region" description="Helical" evidence="8">
    <location>
        <begin position="339"/>
        <end position="361"/>
    </location>
</feature>
<sequence>MSRPILILVLLVAGLTLVRMGVAGSALLSGDEAYYWLWSRRLQLSYFDHPGMVAWWMAASTWVFGESELAVRLPAILASALVTGLVFDTARVAFGDVRAGLWAAAWLNATVLFGAAAVTVTPDPPLLAAWTTALWAMTRLMRQGRAVWIYVLGAALGLGFASKYTMVLIAPGILAVFLLFPEGRRWWRSPHFYLAIALAVACTAPVLVWNLTNDWVSFRKQLSHSFDTPVSSPLKSLGTFVGTQLGVVTPLVLGFALWGMGWALWAGWRRGRADWFLLGASSAPVLAFFLNHSLGGLVQPHWAGPAYLGGVMAAVGGWRSWPLGEGPRGRLGESLFKAAPLLGAVLLAVVYLQMATALLPVPPKSDPLGRLGGWDRVAEAVEEQRRLHPDAFVFVQKHEMSGLLTYYLPGHPKAYLTGSAGIPRIPSYDAGDVAGLRGRDALFVTRVSPRGVEDAAKFFDRISLVGALDRSWGGRVIDRYEIWLAEGYRQGMFEEFAEDKARGVQ</sequence>
<feature type="domain" description="Glycosyltransferase RgtA/B/C/D-like" evidence="9">
    <location>
        <begin position="48"/>
        <end position="209"/>
    </location>
</feature>
<dbReference type="GO" id="GO:0009103">
    <property type="term" value="P:lipopolysaccharide biosynthetic process"/>
    <property type="evidence" value="ECO:0007669"/>
    <property type="project" value="UniProtKB-ARBA"/>
</dbReference>
<evidence type="ECO:0000256" key="1">
    <source>
        <dbReference type="ARBA" id="ARBA00004651"/>
    </source>
</evidence>
<evidence type="ECO:0000256" key="7">
    <source>
        <dbReference type="ARBA" id="ARBA00023136"/>
    </source>
</evidence>
<keyword evidence="2" id="KW-1003">Cell membrane</keyword>
<keyword evidence="4 10" id="KW-0808">Transferase</keyword>
<reference evidence="10 11" key="1">
    <citation type="submission" date="2016-04" db="EMBL/GenBank/DDBJ databases">
        <title>Draft genome sequence of freshwater magnetotactic bacteria Magnetospirillum marisnigri SP-1 and Magnetospirillum moscoviense BB-1.</title>
        <authorList>
            <person name="Koziaeva V."/>
            <person name="Dziuba M.V."/>
            <person name="Ivanov T.M."/>
            <person name="Kuznetsov B."/>
            <person name="Grouzdev D.S."/>
        </authorList>
    </citation>
    <scope>NUCLEOTIDE SEQUENCE [LARGE SCALE GENOMIC DNA]</scope>
    <source>
        <strain evidence="10 11">SP-1</strain>
    </source>
</reference>
<gene>
    <name evidence="10" type="ORF">A6A04_00250</name>
</gene>
<accession>A0A178MSM4</accession>
<feature type="transmembrane region" description="Helical" evidence="8">
    <location>
        <begin position="99"/>
        <end position="120"/>
    </location>
</feature>
<evidence type="ECO:0000313" key="11">
    <source>
        <dbReference type="Proteomes" id="UP000078428"/>
    </source>
</evidence>
<dbReference type="PANTHER" id="PTHR33908:SF11">
    <property type="entry name" value="MEMBRANE PROTEIN"/>
    <property type="match status" value="1"/>
</dbReference>
<dbReference type="Proteomes" id="UP000078428">
    <property type="component" value="Unassembled WGS sequence"/>
</dbReference>
<comment type="subcellular location">
    <subcellularLocation>
        <location evidence="1">Cell membrane</location>
        <topology evidence="1">Multi-pass membrane protein</topology>
    </subcellularLocation>
</comment>
<comment type="caution">
    <text evidence="10">The sequence shown here is derived from an EMBL/GenBank/DDBJ whole genome shotgun (WGS) entry which is preliminary data.</text>
</comment>
<dbReference type="PANTHER" id="PTHR33908">
    <property type="entry name" value="MANNOSYLTRANSFERASE YKCB-RELATED"/>
    <property type="match status" value="1"/>
</dbReference>
<feature type="transmembrane region" description="Helical" evidence="8">
    <location>
        <begin position="192"/>
        <end position="212"/>
    </location>
</feature>
<dbReference type="STRING" id="1285242.A6A04_00250"/>
<evidence type="ECO:0000256" key="5">
    <source>
        <dbReference type="ARBA" id="ARBA00022692"/>
    </source>
</evidence>
<feature type="transmembrane region" description="Helical" evidence="8">
    <location>
        <begin position="147"/>
        <end position="180"/>
    </location>
</feature>
<evidence type="ECO:0000256" key="4">
    <source>
        <dbReference type="ARBA" id="ARBA00022679"/>
    </source>
</evidence>
<proteinExistence type="predicted"/>
<evidence type="ECO:0000256" key="8">
    <source>
        <dbReference type="SAM" id="Phobius"/>
    </source>
</evidence>